<feature type="region of interest" description="Disordered" evidence="1">
    <location>
        <begin position="1"/>
        <end position="24"/>
    </location>
</feature>
<dbReference type="AlphaFoldDB" id="A0A0E9XBG5"/>
<reference evidence="2" key="1">
    <citation type="submission" date="2014-11" db="EMBL/GenBank/DDBJ databases">
        <authorList>
            <person name="Amaro Gonzalez C."/>
        </authorList>
    </citation>
    <scope>NUCLEOTIDE SEQUENCE</scope>
</reference>
<sequence>MRNHMGKVGNHTAEQTTLLPRGTE</sequence>
<protein>
    <submittedName>
        <fullName evidence="2">Uncharacterized protein</fullName>
    </submittedName>
</protein>
<organism evidence="2">
    <name type="scientific">Anguilla anguilla</name>
    <name type="common">European freshwater eel</name>
    <name type="synonym">Muraena anguilla</name>
    <dbReference type="NCBI Taxonomy" id="7936"/>
    <lineage>
        <taxon>Eukaryota</taxon>
        <taxon>Metazoa</taxon>
        <taxon>Chordata</taxon>
        <taxon>Craniata</taxon>
        <taxon>Vertebrata</taxon>
        <taxon>Euteleostomi</taxon>
        <taxon>Actinopterygii</taxon>
        <taxon>Neopterygii</taxon>
        <taxon>Teleostei</taxon>
        <taxon>Anguilliformes</taxon>
        <taxon>Anguillidae</taxon>
        <taxon>Anguilla</taxon>
    </lineage>
</organism>
<evidence type="ECO:0000256" key="1">
    <source>
        <dbReference type="SAM" id="MobiDB-lite"/>
    </source>
</evidence>
<accession>A0A0E9XBG5</accession>
<proteinExistence type="predicted"/>
<reference evidence="2" key="2">
    <citation type="journal article" date="2015" name="Fish Shellfish Immunol.">
        <title>Early steps in the European eel (Anguilla anguilla)-Vibrio vulnificus interaction in the gills: Role of the RtxA13 toxin.</title>
        <authorList>
            <person name="Callol A."/>
            <person name="Pajuelo D."/>
            <person name="Ebbesson L."/>
            <person name="Teles M."/>
            <person name="MacKenzie S."/>
            <person name="Amaro C."/>
        </authorList>
    </citation>
    <scope>NUCLEOTIDE SEQUENCE</scope>
</reference>
<name>A0A0E9XBG5_ANGAN</name>
<evidence type="ECO:0000313" key="2">
    <source>
        <dbReference type="EMBL" id="JAH99756.1"/>
    </source>
</evidence>
<dbReference type="EMBL" id="GBXM01008821">
    <property type="protein sequence ID" value="JAH99756.1"/>
    <property type="molecule type" value="Transcribed_RNA"/>
</dbReference>